<proteinExistence type="inferred from homology"/>
<evidence type="ECO:0000256" key="1">
    <source>
        <dbReference type="ARBA" id="ARBA00004479"/>
    </source>
</evidence>
<reference evidence="16 17" key="1">
    <citation type="submission" date="2019-09" db="EMBL/GenBank/DDBJ databases">
        <title>Bird 10,000 Genomes (B10K) Project - Family phase.</title>
        <authorList>
            <person name="Zhang G."/>
        </authorList>
    </citation>
    <scope>NUCLEOTIDE SEQUENCE [LARGE SCALE GENOMIC DNA]</scope>
    <source>
        <strain evidence="16">B10K-DU-007-40</strain>
        <tissue evidence="16">Mixed tissue sample</tissue>
    </source>
</reference>
<evidence type="ECO:0000256" key="11">
    <source>
        <dbReference type="ARBA" id="ARBA00023319"/>
    </source>
</evidence>
<dbReference type="PRINTS" id="PR01472">
    <property type="entry name" value="ICAMVCAM1"/>
</dbReference>
<dbReference type="InterPro" id="IPR047012">
    <property type="entry name" value="ICAM_VCAM"/>
</dbReference>
<keyword evidence="6" id="KW-0130">Cell adhesion</keyword>
<dbReference type="PANTHER" id="PTHR13771">
    <property type="entry name" value="INTERCELLULAR ADHESION MOLECULE"/>
    <property type="match status" value="1"/>
</dbReference>
<dbReference type="Proteomes" id="UP000550660">
    <property type="component" value="Unassembled WGS sequence"/>
</dbReference>
<evidence type="ECO:0000256" key="3">
    <source>
        <dbReference type="ARBA" id="ARBA00022692"/>
    </source>
</evidence>
<dbReference type="InterPro" id="IPR013162">
    <property type="entry name" value="CD80_C2-set"/>
</dbReference>
<gene>
    <name evidence="16" type="primary">Icam3</name>
    <name evidence="16" type="ORF">TROMEL_R15213</name>
</gene>
<comment type="subcellular location">
    <subcellularLocation>
        <location evidence="1">Membrane</location>
        <topology evidence="1">Single-pass type I membrane protein</topology>
    </subcellularLocation>
</comment>
<keyword evidence="17" id="KW-1185">Reference proteome</keyword>
<evidence type="ECO:0000259" key="15">
    <source>
        <dbReference type="Pfam" id="PF21146"/>
    </source>
</evidence>
<feature type="domain" description="CD80-like immunoglobulin C2-set" evidence="14">
    <location>
        <begin position="122"/>
        <end position="190"/>
    </location>
</feature>
<keyword evidence="9" id="KW-1015">Disulfide bond</keyword>
<dbReference type="GO" id="GO:0005178">
    <property type="term" value="F:integrin binding"/>
    <property type="evidence" value="ECO:0007669"/>
    <property type="project" value="InterPro"/>
</dbReference>
<keyword evidence="5" id="KW-0677">Repeat</keyword>
<dbReference type="InterPro" id="IPR013768">
    <property type="entry name" value="ICAM_N"/>
</dbReference>
<keyword evidence="3" id="KW-0812">Transmembrane</keyword>
<evidence type="ECO:0000256" key="10">
    <source>
        <dbReference type="ARBA" id="ARBA00023180"/>
    </source>
</evidence>
<keyword evidence="10" id="KW-0325">Glycoprotein</keyword>
<dbReference type="InterPro" id="IPR013783">
    <property type="entry name" value="Ig-like_fold"/>
</dbReference>
<dbReference type="GO" id="GO:0005886">
    <property type="term" value="C:plasma membrane"/>
    <property type="evidence" value="ECO:0007669"/>
    <property type="project" value="TreeGrafter"/>
</dbReference>
<evidence type="ECO:0000256" key="8">
    <source>
        <dbReference type="ARBA" id="ARBA00023136"/>
    </source>
</evidence>
<keyword evidence="8" id="KW-0472">Membrane</keyword>
<feature type="domain" description="Intercellular adhesion molecule N-terminal" evidence="13">
    <location>
        <begin position="25"/>
        <end position="111"/>
    </location>
</feature>
<feature type="domain" description="Intercellular adhesion molecule 1/3/5 D2" evidence="15">
    <location>
        <begin position="246"/>
        <end position="327"/>
    </location>
</feature>
<evidence type="ECO:0000256" key="7">
    <source>
        <dbReference type="ARBA" id="ARBA00022989"/>
    </source>
</evidence>
<dbReference type="AlphaFoldDB" id="A0A7L0EV46"/>
<accession>A0A7L0EV46</accession>
<dbReference type="EMBL" id="VXAG01004223">
    <property type="protein sequence ID" value="NXJ87130.1"/>
    <property type="molecule type" value="Genomic_DNA"/>
</dbReference>
<evidence type="ECO:0000313" key="17">
    <source>
        <dbReference type="Proteomes" id="UP000550660"/>
    </source>
</evidence>
<dbReference type="Pfam" id="PF03921">
    <property type="entry name" value="ICAM_N"/>
    <property type="match status" value="1"/>
</dbReference>
<feature type="non-terminal residue" evidence="16">
    <location>
        <position position="361"/>
    </location>
</feature>
<dbReference type="InterPro" id="IPR003987">
    <property type="entry name" value="ICAM_VCAM_N"/>
</dbReference>
<dbReference type="Pfam" id="PF08205">
    <property type="entry name" value="C2-set_2"/>
    <property type="match status" value="1"/>
</dbReference>
<comment type="caution">
    <text evidence="16">The sequence shown here is derived from an EMBL/GenBank/DDBJ whole genome shotgun (WGS) entry which is preliminary data.</text>
</comment>
<keyword evidence="7" id="KW-1133">Transmembrane helix</keyword>
<protein>
    <submittedName>
        <fullName evidence="16">ICAM3 protein</fullName>
    </submittedName>
</protein>
<keyword evidence="11" id="KW-0393">Immunoglobulin domain</keyword>
<evidence type="ECO:0000256" key="9">
    <source>
        <dbReference type="ARBA" id="ARBA00023157"/>
    </source>
</evidence>
<dbReference type="SUPFAM" id="SSF48726">
    <property type="entry name" value="Immunoglobulin"/>
    <property type="match status" value="3"/>
</dbReference>
<dbReference type="InterPro" id="IPR048679">
    <property type="entry name" value="ICAM1_3_5_D2"/>
</dbReference>
<dbReference type="FunFam" id="2.60.40.10:FF:000338">
    <property type="entry name" value="intercellular adhesion molecule 5"/>
    <property type="match status" value="1"/>
</dbReference>
<evidence type="ECO:0000256" key="4">
    <source>
        <dbReference type="ARBA" id="ARBA00022729"/>
    </source>
</evidence>
<comment type="similarity">
    <text evidence="2">Belongs to the immunoglobulin superfamily. ICAM family.</text>
</comment>
<name>A0A7L0EV46_TROML</name>
<dbReference type="InterPro" id="IPR036179">
    <property type="entry name" value="Ig-like_dom_sf"/>
</dbReference>
<dbReference type="Gene3D" id="2.60.40.10">
    <property type="entry name" value="Immunoglobulins"/>
    <property type="match status" value="3"/>
</dbReference>
<feature type="region of interest" description="Disordered" evidence="12">
    <location>
        <begin position="333"/>
        <end position="361"/>
    </location>
</feature>
<evidence type="ECO:0000313" key="16">
    <source>
        <dbReference type="EMBL" id="NXJ87130.1"/>
    </source>
</evidence>
<evidence type="ECO:0000256" key="2">
    <source>
        <dbReference type="ARBA" id="ARBA00005925"/>
    </source>
</evidence>
<sequence>FGSAGGVRTLLNQVLPAGRLGASLKVWLEPAVPVVEYGKSVLLRVKSTCSDPRGRGGVETSILKRFLSHSPGETEVELQNVTTLNSEIIYFYDCNGREKNTTNLVVYRVPEPPVLEPVRWLPVGQERELVCRVKDAAPIRNLRVTLRRGDEELCVKNFKDQNPDELKTVTVTHRLTARREDHGHNVTCEALLDLQPYSPRLNVTSEPQRLSVYGEPASRRWFFRHGRGNRLTPSRFFPPTEFPEGPKMKPDVHLEVNETASVSCTVGRVFPEARFTLALAGQTLPVIEDGHRATATVSGAEPGRFRLLCNVTVGPVEKQTEATVHVYRECRRRRRRERGSAGVTRSPQRHLCRPQISPSRC</sequence>
<dbReference type="PANTHER" id="PTHR13771:SF9">
    <property type="entry name" value="INTERCELLULAR ADHESION MOLECULE 5"/>
    <property type="match status" value="1"/>
</dbReference>
<dbReference type="OrthoDB" id="5843397at2759"/>
<feature type="non-terminal residue" evidence="16">
    <location>
        <position position="1"/>
    </location>
</feature>
<organism evidence="16 17">
    <name type="scientific">Trogon melanurus</name>
    <name type="common">Black-tailed trogon</name>
    <dbReference type="NCBI Taxonomy" id="56311"/>
    <lineage>
        <taxon>Eukaryota</taxon>
        <taxon>Metazoa</taxon>
        <taxon>Chordata</taxon>
        <taxon>Craniata</taxon>
        <taxon>Vertebrata</taxon>
        <taxon>Euteleostomi</taxon>
        <taxon>Archelosauria</taxon>
        <taxon>Archosauria</taxon>
        <taxon>Dinosauria</taxon>
        <taxon>Saurischia</taxon>
        <taxon>Theropoda</taxon>
        <taxon>Coelurosauria</taxon>
        <taxon>Aves</taxon>
        <taxon>Neognathae</taxon>
        <taxon>Neoaves</taxon>
        <taxon>Telluraves</taxon>
        <taxon>Coraciimorphae</taxon>
        <taxon>Trogoniformes</taxon>
        <taxon>Trogonidae</taxon>
        <taxon>Trogon</taxon>
    </lineage>
</organism>
<evidence type="ECO:0000256" key="5">
    <source>
        <dbReference type="ARBA" id="ARBA00022737"/>
    </source>
</evidence>
<evidence type="ECO:0000259" key="13">
    <source>
        <dbReference type="Pfam" id="PF03921"/>
    </source>
</evidence>
<dbReference type="Pfam" id="PF21146">
    <property type="entry name" value="ICAM1_3_5_D2"/>
    <property type="match status" value="1"/>
</dbReference>
<evidence type="ECO:0000259" key="14">
    <source>
        <dbReference type="Pfam" id="PF08205"/>
    </source>
</evidence>
<keyword evidence="4" id="KW-0732">Signal</keyword>
<evidence type="ECO:0000256" key="6">
    <source>
        <dbReference type="ARBA" id="ARBA00022889"/>
    </source>
</evidence>
<evidence type="ECO:0000256" key="12">
    <source>
        <dbReference type="SAM" id="MobiDB-lite"/>
    </source>
</evidence>
<dbReference type="GO" id="GO:0098609">
    <property type="term" value="P:cell-cell adhesion"/>
    <property type="evidence" value="ECO:0007669"/>
    <property type="project" value="InterPro"/>
</dbReference>